<evidence type="ECO:0000256" key="4">
    <source>
        <dbReference type="ARBA" id="ARBA00011439"/>
    </source>
</evidence>
<comment type="subunit">
    <text evidence="4 11">The basal body constitutes a major portion of the flagellar organelle and consists of four rings (L,P,S, and M) mounted on a central rod.</text>
</comment>
<keyword evidence="13" id="KW-0282">Flagellum</keyword>
<reference evidence="14" key="1">
    <citation type="submission" date="2014-09" db="EMBL/GenBank/DDBJ databases">
        <authorList>
            <person name="Gomez-Valero L."/>
        </authorList>
    </citation>
    <scope>NUCLEOTIDE SEQUENCE [LARGE SCALE GENOMIC DNA]</scope>
    <source>
        <strain evidence="14">ATCC700992</strain>
    </source>
</reference>
<evidence type="ECO:0000256" key="2">
    <source>
        <dbReference type="ARBA" id="ARBA00004635"/>
    </source>
</evidence>
<keyword evidence="5 11" id="KW-0732">Signal</keyword>
<keyword evidence="13" id="KW-0966">Cell projection</keyword>
<evidence type="ECO:0000256" key="6">
    <source>
        <dbReference type="ARBA" id="ARBA00023136"/>
    </source>
</evidence>
<protein>
    <recommendedName>
        <fullName evidence="11">Flagellar L-ring protein</fullName>
    </recommendedName>
    <alternativeName>
        <fullName evidence="11">Basal body L-ring protein</fullName>
    </alternativeName>
</protein>
<name>A0A098G3R3_9GAMM</name>
<keyword evidence="14" id="KW-1185">Reference proteome</keyword>
<sequence length="230" mass="25068">MKLSDCAVLILTGILLSGCETINPPAPGKDPDYAPTYPDSPDPKQLRHVSGAIYSSETALPLFETPRARHPGDVLTVILIENTNAQKNASTIQKKNDQEQVTNKLFLGRPIHLGGGYTMDFDLNNQRQFTGRGQALQNNQLTGSISVTVAKVLPNGSMVVQGEKWVRINQGKEFIQLSGIVRPQDIKADNSITSDRVANARISYGGTGQFNNTNAQGWIARILWGPIFPT</sequence>
<organism evidence="13 14">
    <name type="scientific">Legionella fallonii LLAP-10</name>
    <dbReference type="NCBI Taxonomy" id="1212491"/>
    <lineage>
        <taxon>Bacteria</taxon>
        <taxon>Pseudomonadati</taxon>
        <taxon>Pseudomonadota</taxon>
        <taxon>Gammaproteobacteria</taxon>
        <taxon>Legionellales</taxon>
        <taxon>Legionellaceae</taxon>
        <taxon>Legionella</taxon>
    </lineage>
</organism>
<dbReference type="PRINTS" id="PR01008">
    <property type="entry name" value="FLGLRINGFLGH"/>
</dbReference>
<dbReference type="HOGENOM" id="CLU_069313_0_2_6"/>
<keyword evidence="10 11" id="KW-0449">Lipoprotein</keyword>
<keyword evidence="8 11" id="KW-0975">Bacterial flagellum</keyword>
<dbReference type="EMBL" id="LN614827">
    <property type="protein sequence ID" value="CEG56611.1"/>
    <property type="molecule type" value="Genomic_DNA"/>
</dbReference>
<dbReference type="GO" id="GO:0009279">
    <property type="term" value="C:cell outer membrane"/>
    <property type="evidence" value="ECO:0007669"/>
    <property type="project" value="UniProtKB-SubCell"/>
</dbReference>
<dbReference type="RefSeq" id="WP_045095245.1">
    <property type="nucleotide sequence ID" value="NZ_LN614827.1"/>
</dbReference>
<evidence type="ECO:0000256" key="11">
    <source>
        <dbReference type="HAMAP-Rule" id="MF_00415"/>
    </source>
</evidence>
<dbReference type="PROSITE" id="PS51257">
    <property type="entry name" value="PROKAR_LIPOPROTEIN"/>
    <property type="match status" value="1"/>
</dbReference>
<dbReference type="KEGG" id="lfa:LFA_1179"/>
<dbReference type="AlphaFoldDB" id="A0A098G3R3"/>
<comment type="function">
    <text evidence="1 11">Assembles around the rod to form the L-ring and probably protects the motor/basal body from shearing forces during rotation.</text>
</comment>
<dbReference type="Proteomes" id="UP000032430">
    <property type="component" value="Chromosome I"/>
</dbReference>
<evidence type="ECO:0000256" key="7">
    <source>
        <dbReference type="ARBA" id="ARBA00023139"/>
    </source>
</evidence>
<dbReference type="STRING" id="1212491.LFA_1179"/>
<gene>
    <name evidence="11 13" type="primary">flgH</name>
    <name evidence="13" type="ORF">LFA_1179</name>
</gene>
<comment type="subcellular location">
    <subcellularLocation>
        <location evidence="11">Cell outer membrane</location>
        <topology evidence="11">Lipid-anchor</topology>
    </subcellularLocation>
    <subcellularLocation>
        <location evidence="11">Bacterial flagellum basal body</location>
    </subcellularLocation>
    <subcellularLocation>
        <location evidence="2">Membrane</location>
        <topology evidence="2">Lipid-anchor</topology>
    </subcellularLocation>
</comment>
<evidence type="ECO:0000256" key="1">
    <source>
        <dbReference type="ARBA" id="ARBA00002591"/>
    </source>
</evidence>
<keyword evidence="7" id="KW-0564">Palmitate</keyword>
<evidence type="ECO:0000256" key="10">
    <source>
        <dbReference type="ARBA" id="ARBA00023288"/>
    </source>
</evidence>
<keyword evidence="6 11" id="KW-0472">Membrane</keyword>
<dbReference type="HAMAP" id="MF_00415">
    <property type="entry name" value="FlgH"/>
    <property type="match status" value="1"/>
</dbReference>
<dbReference type="OrthoDB" id="9789463at2"/>
<evidence type="ECO:0000313" key="13">
    <source>
        <dbReference type="EMBL" id="CEG56611.1"/>
    </source>
</evidence>
<evidence type="ECO:0000256" key="5">
    <source>
        <dbReference type="ARBA" id="ARBA00022729"/>
    </source>
</evidence>
<evidence type="ECO:0000256" key="3">
    <source>
        <dbReference type="ARBA" id="ARBA00006929"/>
    </source>
</evidence>
<comment type="similarity">
    <text evidence="3 11">Belongs to the FlgH family.</text>
</comment>
<keyword evidence="13" id="KW-0969">Cilium</keyword>
<dbReference type="GO" id="GO:0071973">
    <property type="term" value="P:bacterial-type flagellum-dependent cell motility"/>
    <property type="evidence" value="ECO:0007669"/>
    <property type="project" value="InterPro"/>
</dbReference>
<dbReference type="PANTHER" id="PTHR34933">
    <property type="entry name" value="FLAGELLAR L-RING PROTEIN"/>
    <property type="match status" value="1"/>
</dbReference>
<evidence type="ECO:0000313" key="14">
    <source>
        <dbReference type="Proteomes" id="UP000032430"/>
    </source>
</evidence>
<keyword evidence="9 11" id="KW-0998">Cell outer membrane</keyword>
<dbReference type="PANTHER" id="PTHR34933:SF1">
    <property type="entry name" value="FLAGELLAR L-RING PROTEIN"/>
    <property type="match status" value="1"/>
</dbReference>
<evidence type="ECO:0000256" key="8">
    <source>
        <dbReference type="ARBA" id="ARBA00023143"/>
    </source>
</evidence>
<feature type="region of interest" description="Disordered" evidence="12">
    <location>
        <begin position="26"/>
        <end position="45"/>
    </location>
</feature>
<dbReference type="InterPro" id="IPR000527">
    <property type="entry name" value="Flag_Lring"/>
</dbReference>
<accession>A0A098G3R3</accession>
<evidence type="ECO:0000256" key="9">
    <source>
        <dbReference type="ARBA" id="ARBA00023237"/>
    </source>
</evidence>
<evidence type="ECO:0000256" key="12">
    <source>
        <dbReference type="SAM" id="MobiDB-lite"/>
    </source>
</evidence>
<dbReference type="GO" id="GO:0009427">
    <property type="term" value="C:bacterial-type flagellum basal body, distal rod, L ring"/>
    <property type="evidence" value="ECO:0007669"/>
    <property type="project" value="InterPro"/>
</dbReference>
<proteinExistence type="inferred from homology"/>
<dbReference type="Pfam" id="PF02107">
    <property type="entry name" value="FlgH"/>
    <property type="match status" value="1"/>
</dbReference>
<dbReference type="GO" id="GO:0003774">
    <property type="term" value="F:cytoskeletal motor activity"/>
    <property type="evidence" value="ECO:0007669"/>
    <property type="project" value="InterPro"/>
</dbReference>